<feature type="compositionally biased region" description="Low complexity" evidence="1">
    <location>
        <begin position="213"/>
        <end position="223"/>
    </location>
</feature>
<feature type="region of interest" description="Disordered" evidence="1">
    <location>
        <begin position="126"/>
        <end position="264"/>
    </location>
</feature>
<protein>
    <submittedName>
        <fullName evidence="2">Unplaced genomic scaffold scaffold_5519, whole genome shotgun sequence</fullName>
    </submittedName>
</protein>
<feature type="compositionally biased region" description="Basic and acidic residues" evidence="1">
    <location>
        <begin position="187"/>
        <end position="206"/>
    </location>
</feature>
<accession>A0A0D0BMP6</accession>
<dbReference type="EMBL" id="KN830341">
    <property type="protein sequence ID" value="KIK72882.1"/>
    <property type="molecule type" value="Genomic_DNA"/>
</dbReference>
<evidence type="ECO:0000313" key="3">
    <source>
        <dbReference type="Proteomes" id="UP000054538"/>
    </source>
</evidence>
<keyword evidence="3" id="KW-1185">Reference proteome</keyword>
<feature type="compositionally biased region" description="Basic and acidic residues" evidence="1">
    <location>
        <begin position="146"/>
        <end position="163"/>
    </location>
</feature>
<dbReference type="InParanoid" id="A0A0D0BMP6"/>
<reference evidence="2 3" key="1">
    <citation type="submission" date="2014-04" db="EMBL/GenBank/DDBJ databases">
        <authorList>
            <consortium name="DOE Joint Genome Institute"/>
            <person name="Kuo A."/>
            <person name="Kohler A."/>
            <person name="Jargeat P."/>
            <person name="Nagy L.G."/>
            <person name="Floudas D."/>
            <person name="Copeland A."/>
            <person name="Barry K.W."/>
            <person name="Cichocki N."/>
            <person name="Veneault-Fourrey C."/>
            <person name="LaButti K."/>
            <person name="Lindquist E.A."/>
            <person name="Lipzen A."/>
            <person name="Lundell T."/>
            <person name="Morin E."/>
            <person name="Murat C."/>
            <person name="Sun H."/>
            <person name="Tunlid A."/>
            <person name="Henrissat B."/>
            <person name="Grigoriev I.V."/>
            <person name="Hibbett D.S."/>
            <person name="Martin F."/>
            <person name="Nordberg H.P."/>
            <person name="Cantor M.N."/>
            <person name="Hua S.X."/>
        </authorList>
    </citation>
    <scope>NUCLEOTIDE SEQUENCE [LARGE SCALE GENOMIC DNA]</scope>
    <source>
        <strain evidence="2 3">Ve08.2h10</strain>
    </source>
</reference>
<evidence type="ECO:0000313" key="2">
    <source>
        <dbReference type="EMBL" id="KIK72882.1"/>
    </source>
</evidence>
<sequence>MSSTSNNTISEFKAFSKKAGQDIQSTVSDIQGKSGVKEWKMAVIAINKILDEVRAKYLPGAKVPLVVITAEMQMFPINQVVTQGWPLLQAILKPGPEVNTHIWAQLPKLILKGKGVDPLERGRAMEAGGSKLEGKQVLDGNQGGKGGEKGKKEKKEKKEKNMERVAMGSNGGQESRVVGSESGGPISREDFGAGTAKEHRGRTWDRKLKKHSQTQSQSQSVVSKPRKIIDSQDQVQPKASTSSNPTATQALPEAPTPNPSNNACNRCIWQTKDCMRRLEKGIPVRACLPCHKGKVACNLSRLAKRPWGQSRAPVQAPEPPKAPSPGPSKGPTLPSAQATSKPPVTPSKWAPSLGPGPSPSKKAKASVSRLRPKMPSLTQKAKFTNDAGETPSSSIKVYHPLAGPPPHSIPWASALELIAMPINHLLDPRPGPSSDLTDQIIKGLEVHVANLEKQ</sequence>
<feature type="compositionally biased region" description="Pro residues" evidence="1">
    <location>
        <begin position="316"/>
        <end position="328"/>
    </location>
</feature>
<feature type="region of interest" description="Disordered" evidence="1">
    <location>
        <begin position="305"/>
        <end position="392"/>
    </location>
</feature>
<feature type="non-terminal residue" evidence="2">
    <location>
        <position position="454"/>
    </location>
</feature>
<reference evidence="3" key="2">
    <citation type="submission" date="2015-01" db="EMBL/GenBank/DDBJ databases">
        <title>Evolutionary Origins and Diversification of the Mycorrhizal Mutualists.</title>
        <authorList>
            <consortium name="DOE Joint Genome Institute"/>
            <consortium name="Mycorrhizal Genomics Consortium"/>
            <person name="Kohler A."/>
            <person name="Kuo A."/>
            <person name="Nagy L.G."/>
            <person name="Floudas D."/>
            <person name="Copeland A."/>
            <person name="Barry K.W."/>
            <person name="Cichocki N."/>
            <person name="Veneault-Fourrey C."/>
            <person name="LaButti K."/>
            <person name="Lindquist E.A."/>
            <person name="Lipzen A."/>
            <person name="Lundell T."/>
            <person name="Morin E."/>
            <person name="Murat C."/>
            <person name="Riley R."/>
            <person name="Ohm R."/>
            <person name="Sun H."/>
            <person name="Tunlid A."/>
            <person name="Henrissat B."/>
            <person name="Grigoriev I.V."/>
            <person name="Hibbett D.S."/>
            <person name="Martin F."/>
        </authorList>
    </citation>
    <scope>NUCLEOTIDE SEQUENCE [LARGE SCALE GENOMIC DNA]</scope>
    <source>
        <strain evidence="3">Ve08.2h10</strain>
    </source>
</reference>
<evidence type="ECO:0000256" key="1">
    <source>
        <dbReference type="SAM" id="MobiDB-lite"/>
    </source>
</evidence>
<name>A0A0D0BMP6_9AGAM</name>
<dbReference type="HOGENOM" id="CLU_040073_0_1_1"/>
<proteinExistence type="predicted"/>
<dbReference type="Proteomes" id="UP000054538">
    <property type="component" value="Unassembled WGS sequence"/>
</dbReference>
<gene>
    <name evidence="2" type="ORF">PAXRUDRAFT_21481</name>
</gene>
<feature type="compositionally biased region" description="Polar residues" evidence="1">
    <location>
        <begin position="231"/>
        <end position="249"/>
    </location>
</feature>
<dbReference type="AlphaFoldDB" id="A0A0D0BMP6"/>
<organism evidence="2 3">
    <name type="scientific">Paxillus rubicundulus Ve08.2h10</name>
    <dbReference type="NCBI Taxonomy" id="930991"/>
    <lineage>
        <taxon>Eukaryota</taxon>
        <taxon>Fungi</taxon>
        <taxon>Dikarya</taxon>
        <taxon>Basidiomycota</taxon>
        <taxon>Agaricomycotina</taxon>
        <taxon>Agaricomycetes</taxon>
        <taxon>Agaricomycetidae</taxon>
        <taxon>Boletales</taxon>
        <taxon>Paxilineae</taxon>
        <taxon>Paxillaceae</taxon>
        <taxon>Paxillus</taxon>
    </lineage>
</organism>